<feature type="region of interest" description="Disordered" evidence="1">
    <location>
        <begin position="1"/>
        <end position="41"/>
    </location>
</feature>
<sequence length="77" mass="8750">MFRVRKPNLHSDPGQDSNPCAWRPLGPQNAHGSTVPRRESTTNLTKYRVLCRMSLAVGPHPYLYHRPSNINAQLTKL</sequence>
<proteinExistence type="predicted"/>
<dbReference type="EMBL" id="VSRR010032869">
    <property type="protein sequence ID" value="MPC71433.1"/>
    <property type="molecule type" value="Genomic_DNA"/>
</dbReference>
<organism evidence="2 3">
    <name type="scientific">Portunus trituberculatus</name>
    <name type="common">Swimming crab</name>
    <name type="synonym">Neptunus trituberculatus</name>
    <dbReference type="NCBI Taxonomy" id="210409"/>
    <lineage>
        <taxon>Eukaryota</taxon>
        <taxon>Metazoa</taxon>
        <taxon>Ecdysozoa</taxon>
        <taxon>Arthropoda</taxon>
        <taxon>Crustacea</taxon>
        <taxon>Multicrustacea</taxon>
        <taxon>Malacostraca</taxon>
        <taxon>Eumalacostraca</taxon>
        <taxon>Eucarida</taxon>
        <taxon>Decapoda</taxon>
        <taxon>Pleocyemata</taxon>
        <taxon>Brachyura</taxon>
        <taxon>Eubrachyura</taxon>
        <taxon>Portunoidea</taxon>
        <taxon>Portunidae</taxon>
        <taxon>Portuninae</taxon>
        <taxon>Portunus</taxon>
    </lineage>
</organism>
<protein>
    <submittedName>
        <fullName evidence="2">Uncharacterized protein</fullName>
    </submittedName>
</protein>
<name>A0A5B7HMT9_PORTR</name>
<dbReference type="AlphaFoldDB" id="A0A5B7HMT9"/>
<keyword evidence="3" id="KW-1185">Reference proteome</keyword>
<accession>A0A5B7HMT9</accession>
<gene>
    <name evidence="2" type="ORF">E2C01_065710</name>
</gene>
<evidence type="ECO:0000313" key="2">
    <source>
        <dbReference type="EMBL" id="MPC71433.1"/>
    </source>
</evidence>
<evidence type="ECO:0000256" key="1">
    <source>
        <dbReference type="SAM" id="MobiDB-lite"/>
    </source>
</evidence>
<evidence type="ECO:0000313" key="3">
    <source>
        <dbReference type="Proteomes" id="UP000324222"/>
    </source>
</evidence>
<comment type="caution">
    <text evidence="2">The sequence shown here is derived from an EMBL/GenBank/DDBJ whole genome shotgun (WGS) entry which is preliminary data.</text>
</comment>
<dbReference type="Proteomes" id="UP000324222">
    <property type="component" value="Unassembled WGS sequence"/>
</dbReference>
<reference evidence="2 3" key="1">
    <citation type="submission" date="2019-05" db="EMBL/GenBank/DDBJ databases">
        <title>Another draft genome of Portunus trituberculatus and its Hox gene families provides insights of decapod evolution.</title>
        <authorList>
            <person name="Jeong J.-H."/>
            <person name="Song I."/>
            <person name="Kim S."/>
            <person name="Choi T."/>
            <person name="Kim D."/>
            <person name="Ryu S."/>
            <person name="Kim W."/>
        </authorList>
    </citation>
    <scope>NUCLEOTIDE SEQUENCE [LARGE SCALE GENOMIC DNA]</scope>
    <source>
        <tissue evidence="2">Muscle</tissue>
    </source>
</reference>